<comment type="caution">
    <text evidence="3">The sequence shown here is derived from an EMBL/GenBank/DDBJ whole genome shotgun (WGS) entry which is preliminary data.</text>
</comment>
<dbReference type="PANTHER" id="PTHR32019">
    <property type="entry name" value="R3H DOMAIN-CONTAINING PROTEIN 4"/>
    <property type="match status" value="1"/>
</dbReference>
<accession>A0A6G0Z194</accession>
<feature type="domain" description="R3H" evidence="2">
    <location>
        <begin position="204"/>
        <end position="270"/>
    </location>
</feature>
<dbReference type="AlphaFoldDB" id="A0A6G0Z194"/>
<evidence type="ECO:0000256" key="1">
    <source>
        <dbReference type="SAM" id="MobiDB-lite"/>
    </source>
</evidence>
<dbReference type="PANTHER" id="PTHR32019:SF2">
    <property type="entry name" value="R3H DOMAIN-CONTAINING PROTEIN 4"/>
    <property type="match status" value="1"/>
</dbReference>
<proteinExistence type="predicted"/>
<dbReference type="InterPro" id="IPR039629">
    <property type="entry name" value="R3HDM4"/>
</dbReference>
<dbReference type="Proteomes" id="UP000478052">
    <property type="component" value="Unassembled WGS sequence"/>
</dbReference>
<feature type="region of interest" description="Disordered" evidence="1">
    <location>
        <begin position="73"/>
        <end position="101"/>
    </location>
</feature>
<dbReference type="OrthoDB" id="75169at2759"/>
<dbReference type="InterPro" id="IPR001374">
    <property type="entry name" value="R3H_dom"/>
</dbReference>
<dbReference type="EMBL" id="VUJU01001653">
    <property type="protein sequence ID" value="KAF0764361.1"/>
    <property type="molecule type" value="Genomic_DNA"/>
</dbReference>
<evidence type="ECO:0000313" key="3">
    <source>
        <dbReference type="EMBL" id="KAF0764361.1"/>
    </source>
</evidence>
<gene>
    <name evidence="3" type="ORF">FWK35_00028473</name>
</gene>
<protein>
    <submittedName>
        <fullName evidence="3">R3H domain-containing protein 4-like</fullName>
    </submittedName>
</protein>
<dbReference type="SUPFAM" id="SSF82708">
    <property type="entry name" value="R3H domain"/>
    <property type="match status" value="1"/>
</dbReference>
<reference evidence="3 4" key="1">
    <citation type="submission" date="2019-08" db="EMBL/GenBank/DDBJ databases">
        <title>Whole genome of Aphis craccivora.</title>
        <authorList>
            <person name="Voronova N.V."/>
            <person name="Shulinski R.S."/>
            <person name="Bandarenka Y.V."/>
            <person name="Zhorov D.G."/>
            <person name="Warner D."/>
        </authorList>
    </citation>
    <scope>NUCLEOTIDE SEQUENCE [LARGE SCALE GENOMIC DNA]</scope>
    <source>
        <strain evidence="3">180601</strain>
        <tissue evidence="3">Whole Body</tissue>
    </source>
</reference>
<organism evidence="3 4">
    <name type="scientific">Aphis craccivora</name>
    <name type="common">Cowpea aphid</name>
    <dbReference type="NCBI Taxonomy" id="307492"/>
    <lineage>
        <taxon>Eukaryota</taxon>
        <taxon>Metazoa</taxon>
        <taxon>Ecdysozoa</taxon>
        <taxon>Arthropoda</taxon>
        <taxon>Hexapoda</taxon>
        <taxon>Insecta</taxon>
        <taxon>Pterygota</taxon>
        <taxon>Neoptera</taxon>
        <taxon>Paraneoptera</taxon>
        <taxon>Hemiptera</taxon>
        <taxon>Sternorrhyncha</taxon>
        <taxon>Aphidomorpha</taxon>
        <taxon>Aphidoidea</taxon>
        <taxon>Aphididae</taxon>
        <taxon>Aphidini</taxon>
        <taxon>Aphis</taxon>
        <taxon>Aphis</taxon>
    </lineage>
</organism>
<dbReference type="PROSITE" id="PS51061">
    <property type="entry name" value="R3H"/>
    <property type="match status" value="1"/>
</dbReference>
<sequence>MGITKRPASNCSDEILQVDIDDLADDTIYSDTSDESDYYDPQPFTIIDYSAYYRELCPELRISYTEHAEHNVDTSSSPVIKPVSGVSHKKKNISQMGRKKANRAQNENFLLSLSDEVEDDIFCNDNKNGFIKAINRLSTRPDVRILKQSFIEGNDELVPTKRNKNTAAEMKAEKKSKRSTRPDLAFKNLTTSQKSLFKQKSLPFAAIDHLETEVVRYFSLVPKGIYISAPLPSYNRMLLHSIVRYYSLDAMSMNSRGRRAQKIVQVRNSRFDDFKPPRLSLLKYISSLNSNC</sequence>
<dbReference type="InterPro" id="IPR036867">
    <property type="entry name" value="R3H_dom_sf"/>
</dbReference>
<evidence type="ECO:0000313" key="4">
    <source>
        <dbReference type="Proteomes" id="UP000478052"/>
    </source>
</evidence>
<name>A0A6G0Z194_APHCR</name>
<feature type="compositionally biased region" description="Basic residues" evidence="1">
    <location>
        <begin position="87"/>
        <end position="101"/>
    </location>
</feature>
<dbReference type="GO" id="GO:0003676">
    <property type="term" value="F:nucleic acid binding"/>
    <property type="evidence" value="ECO:0007669"/>
    <property type="project" value="UniProtKB-UniRule"/>
</dbReference>
<evidence type="ECO:0000259" key="2">
    <source>
        <dbReference type="PROSITE" id="PS51061"/>
    </source>
</evidence>
<keyword evidence="4" id="KW-1185">Reference proteome</keyword>